<dbReference type="AlphaFoldDB" id="A0A4Y2K9N2"/>
<sequence>MAFAVTSFRLTETSRASTPSESVILNLKALSVECQLSYRLGTLICIKCDSECTMAMGFISDDELENGNDGVVELKEKGVESYRRASIH</sequence>
<keyword evidence="2" id="KW-1185">Reference proteome</keyword>
<proteinExistence type="predicted"/>
<dbReference type="EMBL" id="BGPR01004339">
    <property type="protein sequence ID" value="GBM98598.1"/>
    <property type="molecule type" value="Genomic_DNA"/>
</dbReference>
<organism evidence="1 2">
    <name type="scientific">Araneus ventricosus</name>
    <name type="common">Orbweaver spider</name>
    <name type="synonym">Epeira ventricosa</name>
    <dbReference type="NCBI Taxonomy" id="182803"/>
    <lineage>
        <taxon>Eukaryota</taxon>
        <taxon>Metazoa</taxon>
        <taxon>Ecdysozoa</taxon>
        <taxon>Arthropoda</taxon>
        <taxon>Chelicerata</taxon>
        <taxon>Arachnida</taxon>
        <taxon>Araneae</taxon>
        <taxon>Araneomorphae</taxon>
        <taxon>Entelegynae</taxon>
        <taxon>Araneoidea</taxon>
        <taxon>Araneidae</taxon>
        <taxon>Araneus</taxon>
    </lineage>
</organism>
<protein>
    <submittedName>
        <fullName evidence="1">Uncharacterized protein</fullName>
    </submittedName>
</protein>
<gene>
    <name evidence="1" type="ORF">AVEN_267913_1</name>
</gene>
<evidence type="ECO:0000313" key="2">
    <source>
        <dbReference type="Proteomes" id="UP000499080"/>
    </source>
</evidence>
<name>A0A4Y2K9N2_ARAVE</name>
<dbReference type="Proteomes" id="UP000499080">
    <property type="component" value="Unassembled WGS sequence"/>
</dbReference>
<comment type="caution">
    <text evidence="1">The sequence shown here is derived from an EMBL/GenBank/DDBJ whole genome shotgun (WGS) entry which is preliminary data.</text>
</comment>
<reference evidence="1 2" key="1">
    <citation type="journal article" date="2019" name="Sci. Rep.">
        <title>Orb-weaving spider Araneus ventricosus genome elucidates the spidroin gene catalogue.</title>
        <authorList>
            <person name="Kono N."/>
            <person name="Nakamura H."/>
            <person name="Ohtoshi R."/>
            <person name="Moran D.A.P."/>
            <person name="Shinohara A."/>
            <person name="Yoshida Y."/>
            <person name="Fujiwara M."/>
            <person name="Mori M."/>
            <person name="Tomita M."/>
            <person name="Arakawa K."/>
        </authorList>
    </citation>
    <scope>NUCLEOTIDE SEQUENCE [LARGE SCALE GENOMIC DNA]</scope>
</reference>
<evidence type="ECO:0000313" key="1">
    <source>
        <dbReference type="EMBL" id="GBM98598.1"/>
    </source>
</evidence>
<accession>A0A4Y2K9N2</accession>